<dbReference type="GeneID" id="111122303"/>
<gene>
    <name evidence="2" type="primary">LOC111122303</name>
</gene>
<evidence type="ECO:0000313" key="1">
    <source>
        <dbReference type="Proteomes" id="UP000694844"/>
    </source>
</evidence>
<sequence length="113" mass="12502">MEKSTISNLKFYGKPPVAVKDVVSALILILGYETRIANNWGECQKILGDFGILVKINNFDPTSCTLSAAQESEKILDNYSMESIRKNDLNAAKVFKWTKSMIEKVKSVGGLKG</sequence>
<dbReference type="RefSeq" id="XP_022319681.1">
    <property type="nucleotide sequence ID" value="XM_022463973.1"/>
</dbReference>
<accession>A0A8B8CYV5</accession>
<proteinExistence type="predicted"/>
<dbReference type="Gene3D" id="1.20.920.60">
    <property type="match status" value="1"/>
</dbReference>
<name>A0A8B8CYV5_CRAVI</name>
<evidence type="ECO:0000313" key="2">
    <source>
        <dbReference type="RefSeq" id="XP_022319681.1"/>
    </source>
</evidence>
<dbReference type="Proteomes" id="UP000694844">
    <property type="component" value="Chromosome 2"/>
</dbReference>
<reference evidence="2" key="1">
    <citation type="submission" date="2025-08" db="UniProtKB">
        <authorList>
            <consortium name="RefSeq"/>
        </authorList>
    </citation>
    <scope>IDENTIFICATION</scope>
    <source>
        <tissue evidence="2">Whole sample</tissue>
    </source>
</reference>
<organism evidence="1 2">
    <name type="scientific">Crassostrea virginica</name>
    <name type="common">Eastern oyster</name>
    <dbReference type="NCBI Taxonomy" id="6565"/>
    <lineage>
        <taxon>Eukaryota</taxon>
        <taxon>Metazoa</taxon>
        <taxon>Spiralia</taxon>
        <taxon>Lophotrochozoa</taxon>
        <taxon>Mollusca</taxon>
        <taxon>Bivalvia</taxon>
        <taxon>Autobranchia</taxon>
        <taxon>Pteriomorphia</taxon>
        <taxon>Ostreida</taxon>
        <taxon>Ostreoidea</taxon>
        <taxon>Ostreidae</taxon>
        <taxon>Crassostrea</taxon>
    </lineage>
</organism>
<dbReference type="KEGG" id="cvn:111122303"/>
<keyword evidence="1" id="KW-1185">Reference proteome</keyword>
<protein>
    <submittedName>
        <fullName evidence="2">Uncharacterized protein LOC111122303</fullName>
    </submittedName>
</protein>
<dbReference type="AlphaFoldDB" id="A0A8B8CYV5"/>
<dbReference type="OrthoDB" id="6136670at2759"/>